<keyword evidence="15" id="KW-1185">Reference proteome</keyword>
<keyword evidence="10 12" id="KW-0739">Sodium transport</keyword>
<dbReference type="Gene3D" id="1.10.287.770">
    <property type="entry name" value="YojJ-like"/>
    <property type="match status" value="1"/>
</dbReference>
<dbReference type="InterPro" id="IPR001873">
    <property type="entry name" value="ENaC"/>
</dbReference>
<keyword evidence="7" id="KW-0915">Sodium</keyword>
<organism evidence="14 15">
    <name type="scientific">Diploptera punctata</name>
    <name type="common">Pacific beetle cockroach</name>
    <dbReference type="NCBI Taxonomy" id="6984"/>
    <lineage>
        <taxon>Eukaryota</taxon>
        <taxon>Metazoa</taxon>
        <taxon>Ecdysozoa</taxon>
        <taxon>Arthropoda</taxon>
        <taxon>Hexapoda</taxon>
        <taxon>Insecta</taxon>
        <taxon>Pterygota</taxon>
        <taxon>Neoptera</taxon>
        <taxon>Polyneoptera</taxon>
        <taxon>Dictyoptera</taxon>
        <taxon>Blattodea</taxon>
        <taxon>Blaberoidea</taxon>
        <taxon>Blaberidae</taxon>
        <taxon>Diplopterinae</taxon>
        <taxon>Diploptera</taxon>
    </lineage>
</organism>
<evidence type="ECO:0000256" key="2">
    <source>
        <dbReference type="ARBA" id="ARBA00007193"/>
    </source>
</evidence>
<gene>
    <name evidence="14" type="ORF">L9F63_014920</name>
</gene>
<keyword evidence="5 12" id="KW-0812">Transmembrane</keyword>
<evidence type="ECO:0008006" key="16">
    <source>
        <dbReference type="Google" id="ProtNLM"/>
    </source>
</evidence>
<keyword evidence="9 13" id="KW-0472">Membrane</keyword>
<dbReference type="PRINTS" id="PR01078">
    <property type="entry name" value="AMINACHANNEL"/>
</dbReference>
<sequence length="461" mass="53535">VFWTLIVLTAVISAVFIMGMEWNFHLSRYTITSMDTAHYPLWNIPYPAVTVCPTSKIKKTDAIQLLNELELPSGVTKEEIFKDMKFLLELLEPSDTNITKFIRLQTILDNNNISIEYIMKRVTPKCNTFLTKCKWKGHIMDSCSLLFKLHKTYEGYCCSFNYVGIKEDILKIKEKPEAYIPQKTTTSGHSMGLTVLVRIHPEEYYVTNMASYGVKVLIHDPNDYPDINSEEDSVYRITDTLFHSSVECRENYTIELCGCTHFYYPNNGDYRICNLTDVPCLAKNKSLLLPLKPRQEDFTSDKEPINYPCNCLPDCENYYYPIESSEGVLSESTVNNDLFFNSRKLNLEQDSMFSVYFNNFMVTSYRRDVLYSWKGLLGSLGGLLSLFIGFSLIGAVELLYFFTLRLYYKDRIIKHKNSHRIPHQLSRPRIHHHGRITQPTLPISNTNNSIILFQQRYHLSN</sequence>
<keyword evidence="6 13" id="KW-1133">Transmembrane helix</keyword>
<evidence type="ECO:0000313" key="15">
    <source>
        <dbReference type="Proteomes" id="UP001233999"/>
    </source>
</evidence>
<comment type="caution">
    <text evidence="14">The sequence shown here is derived from an EMBL/GenBank/DDBJ whole genome shotgun (WGS) entry which is preliminary data.</text>
</comment>
<evidence type="ECO:0000256" key="7">
    <source>
        <dbReference type="ARBA" id="ARBA00023053"/>
    </source>
</evidence>
<dbReference type="AlphaFoldDB" id="A0AAD8A6T7"/>
<evidence type="ECO:0000256" key="9">
    <source>
        <dbReference type="ARBA" id="ARBA00023136"/>
    </source>
</evidence>
<keyword evidence="4 12" id="KW-0894">Sodium channel</keyword>
<dbReference type="GO" id="GO:0015280">
    <property type="term" value="F:ligand-gated sodium channel activity"/>
    <property type="evidence" value="ECO:0007669"/>
    <property type="project" value="TreeGrafter"/>
</dbReference>
<feature type="non-terminal residue" evidence="14">
    <location>
        <position position="1"/>
    </location>
</feature>
<evidence type="ECO:0000256" key="12">
    <source>
        <dbReference type="RuleBase" id="RU000679"/>
    </source>
</evidence>
<name>A0AAD8A6T7_DIPPU</name>
<dbReference type="Proteomes" id="UP001233999">
    <property type="component" value="Unassembled WGS sequence"/>
</dbReference>
<evidence type="ECO:0000256" key="11">
    <source>
        <dbReference type="ARBA" id="ARBA00023303"/>
    </source>
</evidence>
<keyword evidence="11 12" id="KW-0407">Ion channel</keyword>
<evidence type="ECO:0000256" key="10">
    <source>
        <dbReference type="ARBA" id="ARBA00023201"/>
    </source>
</evidence>
<keyword evidence="3 12" id="KW-0813">Transport</keyword>
<feature type="transmembrane region" description="Helical" evidence="13">
    <location>
        <begin position="6"/>
        <end position="24"/>
    </location>
</feature>
<evidence type="ECO:0000256" key="3">
    <source>
        <dbReference type="ARBA" id="ARBA00022448"/>
    </source>
</evidence>
<accession>A0AAD8A6T7</accession>
<proteinExistence type="inferred from homology"/>
<comment type="subcellular location">
    <subcellularLocation>
        <location evidence="1">Membrane</location>
        <topology evidence="1">Multi-pass membrane protein</topology>
    </subcellularLocation>
</comment>
<comment type="similarity">
    <text evidence="2 12">Belongs to the amiloride-sensitive sodium channel (TC 1.A.6) family.</text>
</comment>
<reference evidence="14" key="2">
    <citation type="submission" date="2023-05" db="EMBL/GenBank/DDBJ databases">
        <authorList>
            <person name="Fouks B."/>
        </authorList>
    </citation>
    <scope>NUCLEOTIDE SEQUENCE</scope>
    <source>
        <strain evidence="14">Stay&amp;Tobe</strain>
        <tissue evidence="14">Testes</tissue>
    </source>
</reference>
<evidence type="ECO:0000256" key="8">
    <source>
        <dbReference type="ARBA" id="ARBA00023065"/>
    </source>
</evidence>
<evidence type="ECO:0000256" key="5">
    <source>
        <dbReference type="ARBA" id="ARBA00022692"/>
    </source>
</evidence>
<evidence type="ECO:0000256" key="4">
    <source>
        <dbReference type="ARBA" id="ARBA00022461"/>
    </source>
</evidence>
<protein>
    <recommendedName>
        <fullName evidence="16">Sodium channel protein Nach</fullName>
    </recommendedName>
</protein>
<evidence type="ECO:0000256" key="13">
    <source>
        <dbReference type="SAM" id="Phobius"/>
    </source>
</evidence>
<evidence type="ECO:0000256" key="1">
    <source>
        <dbReference type="ARBA" id="ARBA00004141"/>
    </source>
</evidence>
<keyword evidence="8 12" id="KW-0406">Ion transport</keyword>
<dbReference type="Gene3D" id="2.60.470.10">
    <property type="entry name" value="Acid-sensing ion channels like domains"/>
    <property type="match status" value="1"/>
</dbReference>
<dbReference type="GO" id="GO:0005886">
    <property type="term" value="C:plasma membrane"/>
    <property type="evidence" value="ECO:0007669"/>
    <property type="project" value="TreeGrafter"/>
</dbReference>
<dbReference type="PANTHER" id="PTHR11690">
    <property type="entry name" value="AMILORIDE-SENSITIVE SODIUM CHANNEL-RELATED"/>
    <property type="match status" value="1"/>
</dbReference>
<evidence type="ECO:0000313" key="14">
    <source>
        <dbReference type="EMBL" id="KAJ9593527.1"/>
    </source>
</evidence>
<reference evidence="14" key="1">
    <citation type="journal article" date="2023" name="IScience">
        <title>Live-bearing cockroach genome reveals convergent evolutionary mechanisms linked to viviparity in insects and beyond.</title>
        <authorList>
            <person name="Fouks B."/>
            <person name="Harrison M.C."/>
            <person name="Mikhailova A.A."/>
            <person name="Marchal E."/>
            <person name="English S."/>
            <person name="Carruthers M."/>
            <person name="Jennings E.C."/>
            <person name="Chiamaka E.L."/>
            <person name="Frigard R.A."/>
            <person name="Pippel M."/>
            <person name="Attardo G.M."/>
            <person name="Benoit J.B."/>
            <person name="Bornberg-Bauer E."/>
            <person name="Tobe S.S."/>
        </authorList>
    </citation>
    <scope>NUCLEOTIDE SEQUENCE</scope>
    <source>
        <strain evidence="14">Stay&amp;Tobe</strain>
    </source>
</reference>
<feature type="transmembrane region" description="Helical" evidence="13">
    <location>
        <begin position="376"/>
        <end position="402"/>
    </location>
</feature>
<dbReference type="EMBL" id="JASPKZ010003432">
    <property type="protein sequence ID" value="KAJ9593527.1"/>
    <property type="molecule type" value="Genomic_DNA"/>
</dbReference>
<evidence type="ECO:0000256" key="6">
    <source>
        <dbReference type="ARBA" id="ARBA00022989"/>
    </source>
</evidence>
<dbReference type="Pfam" id="PF00858">
    <property type="entry name" value="ASC"/>
    <property type="match status" value="2"/>
</dbReference>
<dbReference type="PANTHER" id="PTHR11690:SF237">
    <property type="entry name" value="PICKPOCKET 16-RELATED"/>
    <property type="match status" value="1"/>
</dbReference>